<evidence type="ECO:0008006" key="3">
    <source>
        <dbReference type="Google" id="ProtNLM"/>
    </source>
</evidence>
<accession>A0ABT8QVU0</accession>
<protein>
    <recommendedName>
        <fullName evidence="3">Uracil-DNA glycosylase-like domain-containing protein</fullName>
    </recommendedName>
</protein>
<keyword evidence="2" id="KW-1185">Reference proteome</keyword>
<name>A0ABT8QVU0_9FIRM</name>
<sequence length="213" mass="25284">MRKERFVVGLARDKYIPLVERDSGDITYPIWLLINPKYPSVINDIWRHVLDEMQDKVYREIHSRIDTNNIYIRSVVGDCGIVPNSLNWWGNEVASEIESLRKIILEYNPKILISFGGFPFEFLRRVFEIKPQKGPKYWNSSILRGEFDKSIKNFDVNHTNLIPLLRRVVPNEKSIETPVYFNHYDSEQYFQYAGTKISERIIQNKNSLKIWMK</sequence>
<dbReference type="EMBL" id="JAMJEV010000015">
    <property type="protein sequence ID" value="MDO0824599.1"/>
    <property type="molecule type" value="Genomic_DNA"/>
</dbReference>
<reference evidence="1" key="1">
    <citation type="submission" date="2022-05" db="EMBL/GenBank/DDBJ databases">
        <title>Expanded diversity of anoxic marine methylotrophy in a Black Sea sulfate reducing microorganism.</title>
        <authorList>
            <person name="Fischer P.Q."/>
            <person name="Stams A.J.M."/>
            <person name="Villanueva L."/>
            <person name="Sousa D.Z."/>
        </authorList>
    </citation>
    <scope>NUCLEOTIDE SEQUENCE</scope>
    <source>
        <strain evidence="1">P130</strain>
    </source>
</reference>
<dbReference type="Proteomes" id="UP001176021">
    <property type="component" value="Unassembled WGS sequence"/>
</dbReference>
<proteinExistence type="predicted"/>
<gene>
    <name evidence="1" type="ORF">M8H41_17320</name>
</gene>
<organism evidence="1 2">
    <name type="scientific">Desulfosporosinus nitroreducens</name>
    <dbReference type="NCBI Taxonomy" id="2018668"/>
    <lineage>
        <taxon>Bacteria</taxon>
        <taxon>Bacillati</taxon>
        <taxon>Bacillota</taxon>
        <taxon>Clostridia</taxon>
        <taxon>Eubacteriales</taxon>
        <taxon>Desulfitobacteriaceae</taxon>
        <taxon>Desulfosporosinus</taxon>
    </lineage>
</organism>
<evidence type="ECO:0000313" key="2">
    <source>
        <dbReference type="Proteomes" id="UP001176021"/>
    </source>
</evidence>
<comment type="caution">
    <text evidence="1">The sequence shown here is derived from an EMBL/GenBank/DDBJ whole genome shotgun (WGS) entry which is preliminary data.</text>
</comment>
<evidence type="ECO:0000313" key="1">
    <source>
        <dbReference type="EMBL" id="MDO0824599.1"/>
    </source>
</evidence>